<protein>
    <submittedName>
        <fullName evidence="2">Uncharacterized protein</fullName>
    </submittedName>
</protein>
<sequence length="66" mass="7950">MQCQLERERDFFHAFMEYLYASLSANIPIAWDLEMYWAMKCRRLVRTILWINGSELDTEAIFLDLA</sequence>
<dbReference type="AlphaFoldDB" id="Q6FJJ5"/>
<dbReference type="VEuPathDB" id="FungiDB:CAGL0M05819g"/>
<name>Q6FJJ5_CANGA</name>
<dbReference type="HOGENOM" id="CLU_2830968_0_0_1"/>
<evidence type="ECO:0000313" key="1">
    <source>
        <dbReference type="CGD" id="CAL0137175"/>
    </source>
</evidence>
<organism evidence="2 3">
    <name type="scientific">Candida glabrata (strain ATCC 2001 / BCRC 20586 / JCM 3761 / NBRC 0622 / NRRL Y-65 / CBS 138)</name>
    <name type="common">Yeast</name>
    <name type="synonym">Nakaseomyces glabratus</name>
    <dbReference type="NCBI Taxonomy" id="284593"/>
    <lineage>
        <taxon>Eukaryota</taxon>
        <taxon>Fungi</taxon>
        <taxon>Dikarya</taxon>
        <taxon>Ascomycota</taxon>
        <taxon>Saccharomycotina</taxon>
        <taxon>Saccharomycetes</taxon>
        <taxon>Saccharomycetales</taxon>
        <taxon>Saccharomycetaceae</taxon>
        <taxon>Nakaseomyces</taxon>
    </lineage>
</organism>
<dbReference type="KEGG" id="cgr:2891647"/>
<accession>Q6FJJ5</accession>
<evidence type="ECO:0000313" key="2">
    <source>
        <dbReference type="EMBL" id="CAG62575.1"/>
    </source>
</evidence>
<dbReference type="InParanoid" id="Q6FJJ5"/>
<proteinExistence type="predicted"/>
<keyword evidence="3" id="KW-1185">Reference proteome</keyword>
<evidence type="ECO:0000313" key="3">
    <source>
        <dbReference type="Proteomes" id="UP000002428"/>
    </source>
</evidence>
<dbReference type="Proteomes" id="UP000002428">
    <property type="component" value="Chromosome M"/>
</dbReference>
<reference evidence="2 3" key="1">
    <citation type="journal article" date="2004" name="Nature">
        <title>Genome evolution in yeasts.</title>
        <authorList>
            <consortium name="Genolevures"/>
            <person name="Dujon B."/>
            <person name="Sherman D."/>
            <person name="Fischer G."/>
            <person name="Durrens P."/>
            <person name="Casaregola S."/>
            <person name="Lafontaine I."/>
            <person name="de Montigny J."/>
            <person name="Marck C."/>
            <person name="Neuveglise C."/>
            <person name="Talla E."/>
            <person name="Goffard N."/>
            <person name="Frangeul L."/>
            <person name="Aigle M."/>
            <person name="Anthouard V."/>
            <person name="Babour A."/>
            <person name="Barbe V."/>
            <person name="Barnay S."/>
            <person name="Blanchin S."/>
            <person name="Beckerich J.M."/>
            <person name="Beyne E."/>
            <person name="Bleykasten C."/>
            <person name="Boisrame A."/>
            <person name="Boyer J."/>
            <person name="Cattolico L."/>
            <person name="Confanioleri F."/>
            <person name="de Daruvar A."/>
            <person name="Despons L."/>
            <person name="Fabre E."/>
            <person name="Fairhead C."/>
            <person name="Ferry-Dumazet H."/>
            <person name="Groppi A."/>
            <person name="Hantraye F."/>
            <person name="Hennequin C."/>
            <person name="Jauniaux N."/>
            <person name="Joyet P."/>
            <person name="Kachouri R."/>
            <person name="Kerrest A."/>
            <person name="Koszul R."/>
            <person name="Lemaire M."/>
            <person name="Lesur I."/>
            <person name="Ma L."/>
            <person name="Muller H."/>
            <person name="Nicaud J.M."/>
            <person name="Nikolski M."/>
            <person name="Oztas S."/>
            <person name="Ozier-Kalogeropoulos O."/>
            <person name="Pellenz S."/>
            <person name="Potier S."/>
            <person name="Richard G.F."/>
            <person name="Straub M.L."/>
            <person name="Suleau A."/>
            <person name="Swennene D."/>
            <person name="Tekaia F."/>
            <person name="Wesolowski-Louvel M."/>
            <person name="Westhof E."/>
            <person name="Wirth B."/>
            <person name="Zeniou-Meyer M."/>
            <person name="Zivanovic I."/>
            <person name="Bolotin-Fukuhara M."/>
            <person name="Thierry A."/>
            <person name="Bouchier C."/>
            <person name="Caudron B."/>
            <person name="Scarpelli C."/>
            <person name="Gaillardin C."/>
            <person name="Weissenbach J."/>
            <person name="Wincker P."/>
            <person name="Souciet J.L."/>
        </authorList>
    </citation>
    <scope>NUCLEOTIDE SEQUENCE [LARGE SCALE GENOMIC DNA]</scope>
    <source>
        <strain evidence="3">ATCC 2001 / BCRC 20586 / JCM 3761 / NBRC 0622 / NRRL Y-65 / CBS 138</strain>
    </source>
</reference>
<gene>
    <name evidence="1 2" type="ordered locus">CAGL0M05819g</name>
</gene>
<dbReference type="CGD" id="CAL0137175">
    <property type="gene designation" value="CAGL0M05819g"/>
</dbReference>
<dbReference type="EMBL" id="CR380959">
    <property type="protein sequence ID" value="CAG62575.1"/>
    <property type="molecule type" value="Genomic_DNA"/>
</dbReference>
<dbReference type="RefSeq" id="XP_449599.1">
    <property type="nucleotide sequence ID" value="XM_449599.1"/>
</dbReference>